<dbReference type="RefSeq" id="WP_068828596.1">
    <property type="nucleotide sequence ID" value="NZ_CP014224.1"/>
</dbReference>
<dbReference type="CDD" id="cd00552">
    <property type="entry name" value="RaiA"/>
    <property type="match status" value="1"/>
</dbReference>
<accession>A0A1B1Y9E5</accession>
<dbReference type="InterPro" id="IPR003489">
    <property type="entry name" value="RHF/RaiA"/>
</dbReference>
<dbReference type="Gene3D" id="3.30.160.100">
    <property type="entry name" value="Ribosome hibernation promotion factor-like"/>
    <property type="match status" value="1"/>
</dbReference>
<sequence>MKVFVQSVNFNADKDLVEFVNKKVEGLEKFHDKIVDGEVFLKVQQTSEKENKITELKLNVPGHDLMVKKESKTFEEGISLCADAMKRQLMKVKEKERVVHQ</sequence>
<dbReference type="Pfam" id="PF02482">
    <property type="entry name" value="Ribosomal_S30AE"/>
    <property type="match status" value="1"/>
</dbReference>
<dbReference type="NCBIfam" id="TIGR00741">
    <property type="entry name" value="yfiA"/>
    <property type="match status" value="1"/>
</dbReference>
<dbReference type="EMBL" id="CP014224">
    <property type="protein sequence ID" value="ANW97403.1"/>
    <property type="molecule type" value="Genomic_DNA"/>
</dbReference>
<evidence type="ECO:0000313" key="1">
    <source>
        <dbReference type="EMBL" id="ANW97403.1"/>
    </source>
</evidence>
<dbReference type="InterPro" id="IPR036567">
    <property type="entry name" value="RHF-like"/>
</dbReference>
<proteinExistence type="predicted"/>
<dbReference type="AlphaFoldDB" id="A0A1B1Y9E5"/>
<dbReference type="SUPFAM" id="SSF69754">
    <property type="entry name" value="Ribosome binding protein Y (YfiA homologue)"/>
    <property type="match status" value="1"/>
</dbReference>
<dbReference type="KEGG" id="wfu:AXE80_02230"/>
<gene>
    <name evidence="1" type="ORF">AXE80_02230</name>
</gene>
<reference evidence="1 2" key="1">
    <citation type="submission" date="2016-02" db="EMBL/GenBank/DDBJ databases">
        <authorList>
            <person name="Wen L."/>
            <person name="He K."/>
            <person name="Yang H."/>
        </authorList>
    </citation>
    <scope>NUCLEOTIDE SEQUENCE [LARGE SCALE GENOMIC DNA]</scope>
    <source>
        <strain evidence="1 2">CZ1127</strain>
    </source>
</reference>
<name>A0A1B1Y9E5_9FLAO</name>
<evidence type="ECO:0000313" key="2">
    <source>
        <dbReference type="Proteomes" id="UP000092967"/>
    </source>
</evidence>
<dbReference type="OrthoDB" id="9808702at2"/>
<keyword evidence="2" id="KW-1185">Reference proteome</keyword>
<dbReference type="STRING" id="1790137.AXE80_02230"/>
<protein>
    <submittedName>
        <fullName evidence="1">Ribosomal subunit interface protein</fullName>
    </submittedName>
</protein>
<dbReference type="Proteomes" id="UP000092967">
    <property type="component" value="Chromosome"/>
</dbReference>
<organism evidence="1 2">
    <name type="scientific">Wenyingzhuangia fucanilytica</name>
    <dbReference type="NCBI Taxonomy" id="1790137"/>
    <lineage>
        <taxon>Bacteria</taxon>
        <taxon>Pseudomonadati</taxon>
        <taxon>Bacteroidota</taxon>
        <taxon>Flavobacteriia</taxon>
        <taxon>Flavobacteriales</taxon>
        <taxon>Flavobacteriaceae</taxon>
        <taxon>Wenyingzhuangia</taxon>
    </lineage>
</organism>